<keyword evidence="1" id="KW-0732">Signal</keyword>
<keyword evidence="3" id="KW-1185">Reference proteome</keyword>
<dbReference type="EMBL" id="CP050470">
    <property type="protein sequence ID" value="UTZ31422.1"/>
    <property type="molecule type" value="Genomic_DNA"/>
</dbReference>
<evidence type="ECO:0008006" key="4">
    <source>
        <dbReference type="Google" id="ProtNLM"/>
    </source>
</evidence>
<dbReference type="RefSeq" id="WP_005532039.1">
    <property type="nucleotide sequence ID" value="NZ_CP050470.1"/>
</dbReference>
<gene>
    <name evidence="2" type="ORF">HB762_08395</name>
</gene>
<name>A0ABY5IEI0_9VIBR</name>
<reference evidence="2" key="1">
    <citation type="submission" date="2020-03" db="EMBL/GenBank/DDBJ databases">
        <title>Five strains of Vibrio campbellii isolated from Mariana Trench.</title>
        <authorList>
            <person name="Liang J."/>
            <person name="Zhang X.-H."/>
        </authorList>
    </citation>
    <scope>NUCLEOTIDE SEQUENCE</scope>
    <source>
        <strain evidence="2">LJC013</strain>
    </source>
</reference>
<accession>A0ABY5IEI0</accession>
<dbReference type="SUPFAM" id="SSF82171">
    <property type="entry name" value="DPP6 N-terminal domain-like"/>
    <property type="match status" value="1"/>
</dbReference>
<dbReference type="Gene3D" id="2.130.10.10">
    <property type="entry name" value="YVTN repeat-like/Quinoprotein amine dehydrogenase"/>
    <property type="match status" value="1"/>
</dbReference>
<evidence type="ECO:0000256" key="1">
    <source>
        <dbReference type="SAM" id="SignalP"/>
    </source>
</evidence>
<evidence type="ECO:0000313" key="3">
    <source>
        <dbReference type="Proteomes" id="UP001059912"/>
    </source>
</evidence>
<feature type="signal peptide" evidence="1">
    <location>
        <begin position="1"/>
        <end position="18"/>
    </location>
</feature>
<dbReference type="Proteomes" id="UP001059912">
    <property type="component" value="Chromosome 1"/>
</dbReference>
<feature type="chain" id="PRO_5045661366" description="Lipoprotein" evidence="1">
    <location>
        <begin position="19"/>
        <end position="359"/>
    </location>
</feature>
<proteinExistence type="predicted"/>
<protein>
    <recommendedName>
        <fullName evidence="4">Lipoprotein</fullName>
    </recommendedName>
</protein>
<organism evidence="2 3">
    <name type="scientific">Vibrio campbellii</name>
    <dbReference type="NCBI Taxonomy" id="680"/>
    <lineage>
        <taxon>Bacteria</taxon>
        <taxon>Pseudomonadati</taxon>
        <taxon>Pseudomonadota</taxon>
        <taxon>Gammaproteobacteria</taxon>
        <taxon>Vibrionales</taxon>
        <taxon>Vibrionaceae</taxon>
        <taxon>Vibrio</taxon>
    </lineage>
</organism>
<evidence type="ECO:0000313" key="2">
    <source>
        <dbReference type="EMBL" id="UTZ31422.1"/>
    </source>
</evidence>
<sequence length="359" mass="40729">MKKLLSLCLAVLTLTACTDDGRTYVGEHNYYTMEPTEIAESPSSTYQAGKFPRYHVFRAKEWPREDLNDASSYDLPRVQFTWANLSERSVLEKGAPAYTDYEGRVKVWSMKTDGTDLRLVTDLPFKDTNRDIVYKKTSRSPNNRYVAMNAGTQVKVFDIKEQKMINLPHQLHGPSGYIWAEDSSYLYYRTGQVGRVVYKWDVKTGQVEKTDISISGVGLIKDGLLYHVGTVGSSIRDEKTNKVLTQVQWGDNLPLSAVKTTYQAISPEGDKTWAAGSRNAFYVDLKEGVEKPREGAMQFAIGLNSKYALTNYNAMRMSVKNNQTKQTWEWRALSNNGTRDPAIVYNVSANHGDWFKETK</sequence>
<dbReference type="PROSITE" id="PS51257">
    <property type="entry name" value="PROKAR_LIPOPROTEIN"/>
    <property type="match status" value="1"/>
</dbReference>
<dbReference type="InterPro" id="IPR015943">
    <property type="entry name" value="WD40/YVTN_repeat-like_dom_sf"/>
</dbReference>